<dbReference type="RefSeq" id="WP_169325344.1">
    <property type="nucleotide sequence ID" value="NZ_JABCJJ010000020.1"/>
</dbReference>
<accession>A0A7Y0QIK6</accession>
<feature type="compositionally biased region" description="Low complexity" evidence="1">
    <location>
        <begin position="66"/>
        <end position="82"/>
    </location>
</feature>
<evidence type="ECO:0000256" key="1">
    <source>
        <dbReference type="SAM" id="MobiDB-lite"/>
    </source>
</evidence>
<feature type="region of interest" description="Disordered" evidence="1">
    <location>
        <begin position="61"/>
        <end position="82"/>
    </location>
</feature>
<dbReference type="Proteomes" id="UP000562124">
    <property type="component" value="Unassembled WGS sequence"/>
</dbReference>
<proteinExistence type="predicted"/>
<evidence type="ECO:0000313" key="3">
    <source>
        <dbReference type="Proteomes" id="UP000562124"/>
    </source>
</evidence>
<dbReference type="EMBL" id="JABCJJ010000020">
    <property type="protein sequence ID" value="NMR20969.1"/>
    <property type="molecule type" value="Genomic_DNA"/>
</dbReference>
<dbReference type="AlphaFoldDB" id="A0A7Y0QIK6"/>
<evidence type="ECO:0000313" key="2">
    <source>
        <dbReference type="EMBL" id="NMR20969.1"/>
    </source>
</evidence>
<protein>
    <submittedName>
        <fullName evidence="2">Uncharacterized protein</fullName>
    </submittedName>
</protein>
<organism evidence="2 3">
    <name type="scientific">Cellulomonas fimi</name>
    <dbReference type="NCBI Taxonomy" id="1708"/>
    <lineage>
        <taxon>Bacteria</taxon>
        <taxon>Bacillati</taxon>
        <taxon>Actinomycetota</taxon>
        <taxon>Actinomycetes</taxon>
        <taxon>Micrococcales</taxon>
        <taxon>Cellulomonadaceae</taxon>
        <taxon>Cellulomonas</taxon>
    </lineage>
</organism>
<gene>
    <name evidence="2" type="ORF">HIR71_12195</name>
</gene>
<keyword evidence="3" id="KW-1185">Reference proteome</keyword>
<reference evidence="2 3" key="1">
    <citation type="submission" date="2020-04" db="EMBL/GenBank/DDBJ databases">
        <title>Sequencing and Assembly of C. fimi.</title>
        <authorList>
            <person name="Ramsey A.R."/>
        </authorList>
    </citation>
    <scope>NUCLEOTIDE SEQUENCE [LARGE SCALE GENOMIC DNA]</scope>
    <source>
        <strain evidence="2 3">SB</strain>
    </source>
</reference>
<sequence>MSQRYEIRVRGHLDARWIAWFDGLELRRDPDGTTTLHGPLADQAALHGVLQKLRDTGLPLLSVTSAGPHGAEGPATPTTTPR</sequence>
<name>A0A7Y0QIK6_CELFI</name>
<comment type="caution">
    <text evidence="2">The sequence shown here is derived from an EMBL/GenBank/DDBJ whole genome shotgun (WGS) entry which is preliminary data.</text>
</comment>